<dbReference type="PANTHER" id="PTHR24273:SF32">
    <property type="entry name" value="HYALIN"/>
    <property type="match status" value="1"/>
</dbReference>
<dbReference type="AlphaFoldDB" id="A0A370Q965"/>
<dbReference type="RefSeq" id="WP_115124312.1">
    <property type="nucleotide sequence ID" value="NZ_QRAO01000004.1"/>
</dbReference>
<comment type="caution">
    <text evidence="5">The sequence shown here is derived from an EMBL/GenBank/DDBJ whole genome shotgun (WGS) entry which is preliminary data.</text>
</comment>
<dbReference type="Proteomes" id="UP000255317">
    <property type="component" value="Unassembled WGS sequence"/>
</dbReference>
<dbReference type="Pfam" id="PF18962">
    <property type="entry name" value="Por_Secre_tail"/>
    <property type="match status" value="1"/>
</dbReference>
<reference evidence="5 6" key="1">
    <citation type="submission" date="2018-07" db="EMBL/GenBank/DDBJ databases">
        <title>Genomic Encyclopedia of Type Strains, Phase IV (KMG-IV): sequencing the most valuable type-strain genomes for metagenomic binning, comparative biology and taxonomic classification.</title>
        <authorList>
            <person name="Goeker M."/>
        </authorList>
    </citation>
    <scope>NUCLEOTIDE SEQUENCE [LARGE SCALE GENOMIC DNA]</scope>
    <source>
        <strain evidence="5 6">DSM 101478</strain>
    </source>
</reference>
<keyword evidence="6" id="KW-1185">Reference proteome</keyword>
<evidence type="ECO:0000256" key="2">
    <source>
        <dbReference type="ARBA" id="ARBA00022737"/>
    </source>
</evidence>
<protein>
    <submittedName>
        <fullName evidence="5">Putative secreted protein (Por secretion system target)</fullName>
    </submittedName>
</protein>
<feature type="domain" description="HYR" evidence="4">
    <location>
        <begin position="443"/>
        <end position="524"/>
    </location>
</feature>
<sequence>MKKKLHLLSICLFLIFSFQDQSAHSQCNSANYNVQECGQENIGQQNYNLEIQSYNPNNLLPPGDTFYIHSVAGNSWGETVHQTAMDQAFGVGNWTEEFFETLDPAVVFAPTSRIAFIDGSDTFADELNTFLMGNLPALETWVSGGGILLLNSAPNEGGNINFGFGGSTLVYSDPSITGASNVEAPNPAHPVLLGPFLPTSPTMSGNFYSHSNITGTGFTNILVETGNPTETMLVEKAFGSGFVLFGGFTTNNFHTPSIEAKNFTANLLVYLESLYTGGSNPPVITCPADVTITAPAGSCDADYTFTFPPASDPDGGTVTVIQTMGPPSPGPFPVGTTVLEFTATNDDAPNETATCQYTVTVLDNEAPSVSCPGDQNESFDANCTFVLPDYTGLASATDTCDPAPTVTQSPPSGTVINATSAVTVTATDSSGNSDSCTFNVILTDDTPPLLVCPVDQNESVDASCMFTIPDYSGMATASDNCGTITFTQTPPMGTMVPVGTTSITLDVSDGNNTSSCSFNIIVEDTTAPLVSCQNITVQLDANGMASITPADIVTSSSDNCGIASTVIDIDSFDCSDVGLTQVTATVTDTSGNSSICTSLITIEDNIAPMAVCQDITVQLSEGTVEIEAIDVDGGSTDACGIQSRTIDIDTFDCSNIGPNNVVLTIIDENGNSSSCTAVVTVEETIMPPLAVCQNITVPLLPDGTAIIPASSLDGGSMGIGCTGTVSVNIDTFDCSDIGDPIEVVFTVTNANGVSDSCTAFVNVVDGFDPTIECPDDQFVTSTGPYELPDYLAIGDVVVADNCLEFTTVVQDPPPGTLMENGSYNILFTATDPSLNEASCSFVLTVNDILGTEDFANALGTLTLYPNPAGTVVNLSNPNLIDLDSITIYDMAGRTIQTIPLTETTSQKRIGLSGLASASYIVVISSPFGQITKQLIKE</sequence>
<evidence type="ECO:0000256" key="3">
    <source>
        <dbReference type="SAM" id="SignalP"/>
    </source>
</evidence>
<evidence type="ECO:0000259" key="4">
    <source>
        <dbReference type="PROSITE" id="PS50825"/>
    </source>
</evidence>
<evidence type="ECO:0000313" key="6">
    <source>
        <dbReference type="Proteomes" id="UP000255317"/>
    </source>
</evidence>
<feature type="signal peptide" evidence="3">
    <location>
        <begin position="1"/>
        <end position="23"/>
    </location>
</feature>
<organism evidence="5 6">
    <name type="scientific">Marinirhabdus gelatinilytica</name>
    <dbReference type="NCBI Taxonomy" id="1703343"/>
    <lineage>
        <taxon>Bacteria</taxon>
        <taxon>Pseudomonadati</taxon>
        <taxon>Bacteroidota</taxon>
        <taxon>Flavobacteriia</taxon>
        <taxon>Flavobacteriales</taxon>
        <taxon>Flavobacteriaceae</taxon>
    </lineage>
</organism>
<dbReference type="PANTHER" id="PTHR24273">
    <property type="entry name" value="FI04643P-RELATED"/>
    <property type="match status" value="1"/>
</dbReference>
<dbReference type="EMBL" id="QRAO01000004">
    <property type="protein sequence ID" value="RDK84904.1"/>
    <property type="molecule type" value="Genomic_DNA"/>
</dbReference>
<proteinExistence type="predicted"/>
<gene>
    <name evidence="5" type="ORF">C8D94_104288</name>
</gene>
<keyword evidence="2" id="KW-0677">Repeat</keyword>
<evidence type="ECO:0000256" key="1">
    <source>
        <dbReference type="ARBA" id="ARBA00022729"/>
    </source>
</evidence>
<dbReference type="Pfam" id="PF02494">
    <property type="entry name" value="HYR"/>
    <property type="match status" value="2"/>
</dbReference>
<feature type="domain" description="HYR" evidence="4">
    <location>
        <begin position="276"/>
        <end position="363"/>
    </location>
</feature>
<feature type="chain" id="PRO_5016919366" evidence="3">
    <location>
        <begin position="24"/>
        <end position="937"/>
    </location>
</feature>
<accession>A0A370Q965</accession>
<evidence type="ECO:0000313" key="5">
    <source>
        <dbReference type="EMBL" id="RDK84904.1"/>
    </source>
</evidence>
<dbReference type="InterPro" id="IPR026444">
    <property type="entry name" value="Secre_tail"/>
</dbReference>
<keyword evidence="1 3" id="KW-0732">Signal</keyword>
<dbReference type="PROSITE" id="PS50825">
    <property type="entry name" value="HYR"/>
    <property type="match status" value="3"/>
</dbReference>
<dbReference type="NCBIfam" id="TIGR04183">
    <property type="entry name" value="Por_Secre_tail"/>
    <property type="match status" value="1"/>
</dbReference>
<dbReference type="OrthoDB" id="9805017at2"/>
<name>A0A370Q965_9FLAO</name>
<dbReference type="InterPro" id="IPR003410">
    <property type="entry name" value="HYR_dom"/>
</dbReference>
<feature type="domain" description="HYR" evidence="4">
    <location>
        <begin position="764"/>
        <end position="847"/>
    </location>
</feature>